<proteinExistence type="predicted"/>
<comment type="caution">
    <text evidence="1">The sequence shown here is derived from an EMBL/GenBank/DDBJ whole genome shotgun (WGS) entry which is preliminary data.</text>
</comment>
<evidence type="ECO:0000313" key="1">
    <source>
        <dbReference type="EMBL" id="MCL7931353.1"/>
    </source>
</evidence>
<accession>A0ABT0SU32</accession>
<sequence>MSFSELQMWLWLSSVQLVRLNEKSLPAGIASGCLIDYLGRRILLTVSHATGDQGNWAIQQKYVPGRGTCNYQLGAMNFLAKATLSNPTLEDVDFSYVEVPSSFIAYRQEIEASDNSVKSEKPINVHSPSLLDEPDNSEEFGFCGMVMPSAENHFGQVYFGGEIRVYDQLRFLRTEDDYHFFKLPFSHPGHDHFKGCSGAPIMDRSGRLVALVCGGCQHTSEVWGISVKAYKTPIDILVGNVS</sequence>
<protein>
    <recommendedName>
        <fullName evidence="3">Serine protease</fullName>
    </recommendedName>
</protein>
<reference evidence="1" key="1">
    <citation type="submission" date="2022-05" db="EMBL/GenBank/DDBJ databases">
        <title>Halomonas geminus sp. nov. and Halomonas llamarensis sp. nov. isolated from high-altitude salars of the Atacama Desert.</title>
        <authorList>
            <person name="Hintersatz C."/>
            <person name="Rojas L.A."/>
            <person name="Wei T.-S."/>
            <person name="Kutschke S."/>
            <person name="Lehmann F."/>
            <person name="Jain R."/>
            <person name="Pollmann K."/>
        </authorList>
    </citation>
    <scope>NUCLEOTIDE SEQUENCE</scope>
    <source>
        <strain evidence="1">ATCHA</strain>
    </source>
</reference>
<dbReference type="SUPFAM" id="SSF50494">
    <property type="entry name" value="Trypsin-like serine proteases"/>
    <property type="match status" value="1"/>
</dbReference>
<organism evidence="1 2">
    <name type="scientific">Halomonas llamarensis</name>
    <dbReference type="NCBI Taxonomy" id="2945104"/>
    <lineage>
        <taxon>Bacteria</taxon>
        <taxon>Pseudomonadati</taxon>
        <taxon>Pseudomonadota</taxon>
        <taxon>Gammaproteobacteria</taxon>
        <taxon>Oceanospirillales</taxon>
        <taxon>Halomonadaceae</taxon>
        <taxon>Halomonas</taxon>
    </lineage>
</organism>
<dbReference type="RefSeq" id="WP_250083732.1">
    <property type="nucleotide sequence ID" value="NZ_JAMJPJ010000036.1"/>
</dbReference>
<dbReference type="EMBL" id="JAMJPJ010000036">
    <property type="protein sequence ID" value="MCL7931353.1"/>
    <property type="molecule type" value="Genomic_DNA"/>
</dbReference>
<dbReference type="Proteomes" id="UP001165308">
    <property type="component" value="Unassembled WGS sequence"/>
</dbReference>
<evidence type="ECO:0008006" key="3">
    <source>
        <dbReference type="Google" id="ProtNLM"/>
    </source>
</evidence>
<keyword evidence="2" id="KW-1185">Reference proteome</keyword>
<name>A0ABT0SU32_9GAMM</name>
<gene>
    <name evidence="1" type="ORF">M8006_15445</name>
</gene>
<dbReference type="InterPro" id="IPR009003">
    <property type="entry name" value="Peptidase_S1_PA"/>
</dbReference>
<evidence type="ECO:0000313" key="2">
    <source>
        <dbReference type="Proteomes" id="UP001165308"/>
    </source>
</evidence>